<organism evidence="2 3">
    <name type="scientific">Psychrobacter pasteurii</name>
    <dbReference type="NCBI Taxonomy" id="1945520"/>
    <lineage>
        <taxon>Bacteria</taxon>
        <taxon>Pseudomonadati</taxon>
        <taxon>Pseudomonadota</taxon>
        <taxon>Gammaproteobacteria</taxon>
        <taxon>Moraxellales</taxon>
        <taxon>Moraxellaceae</taxon>
        <taxon>Psychrobacter</taxon>
    </lineage>
</organism>
<dbReference type="InterPro" id="IPR012908">
    <property type="entry name" value="PGAP1-ab_dom-like"/>
</dbReference>
<dbReference type="SUPFAM" id="SSF53474">
    <property type="entry name" value="alpha/beta-Hydrolases"/>
    <property type="match status" value="1"/>
</dbReference>
<dbReference type="Proteomes" id="UP000188169">
    <property type="component" value="Unassembled WGS sequence"/>
</dbReference>
<accession>A0A1R4EFF4</accession>
<dbReference type="InterPro" id="IPR029058">
    <property type="entry name" value="AB_hydrolase_fold"/>
</dbReference>
<dbReference type="Gene3D" id="3.40.50.1820">
    <property type="entry name" value="alpha/beta hydrolase"/>
    <property type="match status" value="1"/>
</dbReference>
<dbReference type="GO" id="GO:0016788">
    <property type="term" value="F:hydrolase activity, acting on ester bonds"/>
    <property type="evidence" value="ECO:0007669"/>
    <property type="project" value="InterPro"/>
</dbReference>
<evidence type="ECO:0000313" key="3">
    <source>
        <dbReference type="Proteomes" id="UP000188169"/>
    </source>
</evidence>
<dbReference type="OrthoDB" id="869379at2"/>
<dbReference type="EMBL" id="FUGD01000076">
    <property type="protein sequence ID" value="SJM37218.1"/>
    <property type="molecule type" value="Genomic_DNA"/>
</dbReference>
<protein>
    <submittedName>
        <fullName evidence="2">PGAP1-like protein</fullName>
    </submittedName>
</protein>
<dbReference type="PANTHER" id="PTHR37946:SF1">
    <property type="entry name" value="SLL1969 PROTEIN"/>
    <property type="match status" value="1"/>
</dbReference>
<name>A0A1R4EFF4_9GAMM</name>
<dbReference type="RefSeq" id="WP_077448615.1">
    <property type="nucleotide sequence ID" value="NZ_FUGD01000076.1"/>
</dbReference>
<evidence type="ECO:0000313" key="2">
    <source>
        <dbReference type="EMBL" id="SJM37218.1"/>
    </source>
</evidence>
<proteinExistence type="predicted"/>
<dbReference type="PANTHER" id="PTHR37946">
    <property type="entry name" value="SLL1969 PROTEIN"/>
    <property type="match status" value="1"/>
</dbReference>
<sequence length="482" mass="54135">MTNPKPVESYNLYEACDLITSSRPVFLNELHEKMDTLDILDEEEIIKMAATDMGNPRKSTPLTVGDVFEGLTHLATSGVLEVTEIVESLHSELLLRPLGRFNEDSLARWQNGFTRKFYNGMRFLVQKVGTGITQTNIKVARKALRRYHDRRLPNTLKQGVNIINGMIGDHLIDQQSPLAVPMTLYDRYGQPLGNTLSGRIVVLCHGLALSYLNWHPCEDDSLGENIALAQPQSTVLYLDYNTGKRISQNGRRLSHIMKQLVEENPDITQIDLVGYSMGGLVARSALFYAEQEGLDWIDRAGNLVTIGTPHQGALLERTGHYLLDIIGKVPFAASLSKMGNIRSAGIIDLRHGSIRDEDWKYLKQRDVLPEEFRHPTKLPRHVRTYFIAGSIAEGIYDSKATNLVGDGLVTVESALGEAGELHTLYVPEGRKAVFYGVNHLNLQYDRRIHYQIIEWLNDNGRSDSALKPRTESFADDDIEVVV</sequence>
<gene>
    <name evidence="2" type="ORF">A1019T_01190</name>
</gene>
<evidence type="ECO:0000259" key="1">
    <source>
        <dbReference type="Pfam" id="PF07819"/>
    </source>
</evidence>
<dbReference type="AlphaFoldDB" id="A0A1R4EFF4"/>
<dbReference type="STRING" id="1945520.A1019T_01190"/>
<dbReference type="Pfam" id="PF07819">
    <property type="entry name" value="PGAP1"/>
    <property type="match status" value="1"/>
</dbReference>
<keyword evidence="3" id="KW-1185">Reference proteome</keyword>
<reference evidence="3" key="1">
    <citation type="submission" date="2017-02" db="EMBL/GenBank/DDBJ databases">
        <authorList>
            <person name="Mornico D."/>
        </authorList>
    </citation>
    <scope>NUCLEOTIDE SEQUENCE [LARGE SCALE GENOMIC DNA]</scope>
</reference>
<feature type="domain" description="GPI inositol-deacylase PGAP1-like alpha/beta" evidence="1">
    <location>
        <begin position="196"/>
        <end position="365"/>
    </location>
</feature>